<dbReference type="WBParaSite" id="ASIM_0001895501-mRNA-1">
    <property type="protein sequence ID" value="ASIM_0001895501-mRNA-1"/>
    <property type="gene ID" value="ASIM_0001895501"/>
</dbReference>
<evidence type="ECO:0000313" key="7">
    <source>
        <dbReference type="WBParaSite" id="ASIM_0001895501-mRNA-1"/>
    </source>
</evidence>
<name>A0A0M3KDA3_ANISI</name>
<organism evidence="7">
    <name type="scientific">Anisakis simplex</name>
    <name type="common">Herring worm</name>
    <dbReference type="NCBI Taxonomy" id="6269"/>
    <lineage>
        <taxon>Eukaryota</taxon>
        <taxon>Metazoa</taxon>
        <taxon>Ecdysozoa</taxon>
        <taxon>Nematoda</taxon>
        <taxon>Chromadorea</taxon>
        <taxon>Rhabditida</taxon>
        <taxon>Spirurina</taxon>
        <taxon>Ascaridomorpha</taxon>
        <taxon>Ascaridoidea</taxon>
        <taxon>Anisakidae</taxon>
        <taxon>Anisakis</taxon>
        <taxon>Anisakis simplex complex</taxon>
    </lineage>
</organism>
<keyword evidence="6" id="KW-1185">Reference proteome</keyword>
<evidence type="ECO:0000313" key="6">
    <source>
        <dbReference type="Proteomes" id="UP000267096"/>
    </source>
</evidence>
<keyword evidence="4" id="KW-0732">Signal</keyword>
<dbReference type="AlphaFoldDB" id="A0A0M3KDA3"/>
<dbReference type="GO" id="GO:0009986">
    <property type="term" value="C:cell surface"/>
    <property type="evidence" value="ECO:0007669"/>
    <property type="project" value="InterPro"/>
</dbReference>
<dbReference type="Proteomes" id="UP000267096">
    <property type="component" value="Unassembled WGS sequence"/>
</dbReference>
<accession>A0A0M3KDA3</accession>
<dbReference type="Gene3D" id="2.60.40.3330">
    <property type="match status" value="1"/>
</dbReference>
<comment type="similarity">
    <text evidence="2">Belongs to the nematode transthyretin-like family.</text>
</comment>
<evidence type="ECO:0000256" key="1">
    <source>
        <dbReference type="ARBA" id="ARBA00004613"/>
    </source>
</evidence>
<evidence type="ECO:0000256" key="4">
    <source>
        <dbReference type="ARBA" id="ARBA00022729"/>
    </source>
</evidence>
<reference evidence="5 6" key="2">
    <citation type="submission" date="2018-11" db="EMBL/GenBank/DDBJ databases">
        <authorList>
            <consortium name="Pathogen Informatics"/>
        </authorList>
    </citation>
    <scope>NUCLEOTIDE SEQUENCE [LARGE SCALE GENOMIC DNA]</scope>
</reference>
<dbReference type="PANTHER" id="PTHR21700">
    <property type="entry name" value="TRANSTHYRETIN-LIKE FAMILY PROTEIN-RELATED"/>
    <property type="match status" value="1"/>
</dbReference>
<dbReference type="InterPro" id="IPR001534">
    <property type="entry name" value="Transthyretin-like"/>
</dbReference>
<dbReference type="OrthoDB" id="5826894at2759"/>
<protein>
    <submittedName>
        <fullName evidence="7">Transthyretin-like family protein</fullName>
    </submittedName>
</protein>
<dbReference type="EMBL" id="UYRR01035378">
    <property type="protein sequence ID" value="VDK64436.1"/>
    <property type="molecule type" value="Genomic_DNA"/>
</dbReference>
<keyword evidence="3" id="KW-0964">Secreted</keyword>
<dbReference type="InterPro" id="IPR038479">
    <property type="entry name" value="Transthyretin-like_sf"/>
</dbReference>
<evidence type="ECO:0000313" key="5">
    <source>
        <dbReference type="EMBL" id="VDK64436.1"/>
    </source>
</evidence>
<comment type="subcellular location">
    <subcellularLocation>
        <location evidence="1">Secreted</location>
    </subcellularLocation>
</comment>
<evidence type="ECO:0000256" key="2">
    <source>
        <dbReference type="ARBA" id="ARBA00010112"/>
    </source>
</evidence>
<sequence length="128" mass="14844">MIDGTFGKVQSIAVIGRLYCGRKPPKPWPNMTIALWDRNYFSPHDLLAKTTSGKDGSFKVFGQEDKFFAIEPFIRITHNCDLGYPNNTHPRCWHTDHYDIPSGYINSIFDFKSLHLHIEGSRRWIKCN</sequence>
<evidence type="ECO:0000256" key="3">
    <source>
        <dbReference type="ARBA" id="ARBA00022525"/>
    </source>
</evidence>
<dbReference type="GO" id="GO:0005576">
    <property type="term" value="C:extracellular region"/>
    <property type="evidence" value="ECO:0007669"/>
    <property type="project" value="UniProtKB-SubCell"/>
</dbReference>
<reference evidence="7" key="1">
    <citation type="submission" date="2017-02" db="UniProtKB">
        <authorList>
            <consortium name="WormBaseParasite"/>
        </authorList>
    </citation>
    <scope>IDENTIFICATION</scope>
</reference>
<proteinExistence type="inferred from homology"/>
<dbReference type="Pfam" id="PF01060">
    <property type="entry name" value="TTR-52"/>
    <property type="match status" value="1"/>
</dbReference>
<gene>
    <name evidence="5" type="ORF">ASIM_LOCUS18351</name>
</gene>